<feature type="chain" id="PRO_5009288953" evidence="1">
    <location>
        <begin position="21"/>
        <end position="75"/>
    </location>
</feature>
<feature type="signal peptide" evidence="1">
    <location>
        <begin position="1"/>
        <end position="20"/>
    </location>
</feature>
<dbReference type="EMBL" id="FNVQ01000001">
    <property type="protein sequence ID" value="SEG05802.1"/>
    <property type="molecule type" value="Genomic_DNA"/>
</dbReference>
<keyword evidence="3" id="KW-1185">Reference proteome</keyword>
<gene>
    <name evidence="2" type="ORF">SAMN05444390_1011239</name>
</gene>
<proteinExistence type="predicted"/>
<reference evidence="2 3" key="1">
    <citation type="submission" date="2016-10" db="EMBL/GenBank/DDBJ databases">
        <authorList>
            <person name="de Groot N.N."/>
        </authorList>
    </citation>
    <scope>NUCLEOTIDE SEQUENCE [LARGE SCALE GENOMIC DNA]</scope>
    <source>
        <strain evidence="2 3">DSM 22012</strain>
    </source>
</reference>
<name>A0A1H5X1W4_9GAMM</name>
<keyword evidence="1" id="KW-0732">Signal</keyword>
<accession>A0A1H5X1W4</accession>
<dbReference type="OrthoDB" id="9893934at2"/>
<sequence>MNRIKSIAFASALIGFFAFAQAQAASDDCIDSGLKATQESMHGAGSAVIASEHKSERKLTSGERDYIWTITHVNR</sequence>
<evidence type="ECO:0000313" key="2">
    <source>
        <dbReference type="EMBL" id="SEG05802.1"/>
    </source>
</evidence>
<dbReference type="RefSeq" id="WP_104002156.1">
    <property type="nucleotide sequence ID" value="NZ_FNVQ01000001.1"/>
</dbReference>
<organism evidence="2 3">
    <name type="scientific">Marinobacterium lutimaris</name>
    <dbReference type="NCBI Taxonomy" id="568106"/>
    <lineage>
        <taxon>Bacteria</taxon>
        <taxon>Pseudomonadati</taxon>
        <taxon>Pseudomonadota</taxon>
        <taxon>Gammaproteobacteria</taxon>
        <taxon>Oceanospirillales</taxon>
        <taxon>Oceanospirillaceae</taxon>
        <taxon>Marinobacterium</taxon>
    </lineage>
</organism>
<protein>
    <submittedName>
        <fullName evidence="2">Uncharacterized protein</fullName>
    </submittedName>
</protein>
<dbReference type="Proteomes" id="UP000236745">
    <property type="component" value="Unassembled WGS sequence"/>
</dbReference>
<dbReference type="AlphaFoldDB" id="A0A1H5X1W4"/>
<evidence type="ECO:0000256" key="1">
    <source>
        <dbReference type="SAM" id="SignalP"/>
    </source>
</evidence>
<evidence type="ECO:0000313" key="3">
    <source>
        <dbReference type="Proteomes" id="UP000236745"/>
    </source>
</evidence>